<comment type="caution">
    <text evidence="2">The sequence shown here is derived from an EMBL/GenBank/DDBJ whole genome shotgun (WGS) entry which is preliminary data.</text>
</comment>
<dbReference type="Gene3D" id="3.40.50.720">
    <property type="entry name" value="NAD(P)-binding Rossmann-like Domain"/>
    <property type="match status" value="1"/>
</dbReference>
<sequence length="214" mass="23503">MVISGSGNVAIYAAEKVITNKGRVIAMSDSQGYIIDDDIDLDTIKLIKEVKRSSLSEYPELCGHGKYQNGSVYDDRSLRYDIALPCATQNEIDINRAKNIVSNGCFIVAEGANMPNDNEAIGYYLTNDVVFAPGKTANAGGVATSALEMTQNSMRYGWSFEEVDAKLHAIMVNIHRQCVDAIKQYHLNTYDYVKGANIAALNIVLKAMIEQGDY</sequence>
<dbReference type="Pfam" id="PF00208">
    <property type="entry name" value="ELFV_dehydrog"/>
    <property type="match status" value="1"/>
</dbReference>
<dbReference type="AlphaFoldDB" id="A0A645FMX8"/>
<protein>
    <submittedName>
        <fullName evidence="2">NADP-specific glutamate dehydrogenase</fullName>
        <ecNumber evidence="2">1.4.1.4</ecNumber>
    </submittedName>
</protein>
<dbReference type="SMART" id="SM00839">
    <property type="entry name" value="ELFV_dehydrog"/>
    <property type="match status" value="1"/>
</dbReference>
<accession>A0A645FMX8</accession>
<dbReference type="PANTHER" id="PTHR43571">
    <property type="entry name" value="NADP-SPECIFIC GLUTAMATE DEHYDROGENASE 1-RELATED"/>
    <property type="match status" value="1"/>
</dbReference>
<gene>
    <name evidence="2" type="primary">gdh_38</name>
    <name evidence="2" type="ORF">SDC9_163111</name>
</gene>
<dbReference type="FunFam" id="1.10.285.10:FF:000001">
    <property type="entry name" value="Glutamate dehydrogenase"/>
    <property type="match status" value="1"/>
</dbReference>
<evidence type="ECO:0000313" key="2">
    <source>
        <dbReference type="EMBL" id="MPN15775.1"/>
    </source>
</evidence>
<dbReference type="InterPro" id="IPR050724">
    <property type="entry name" value="Glu_Leu_Phe_Val_DH"/>
</dbReference>
<dbReference type="SUPFAM" id="SSF51735">
    <property type="entry name" value="NAD(P)-binding Rossmann-fold domains"/>
    <property type="match status" value="1"/>
</dbReference>
<reference evidence="2" key="1">
    <citation type="submission" date="2019-08" db="EMBL/GenBank/DDBJ databases">
        <authorList>
            <person name="Kucharzyk K."/>
            <person name="Murdoch R.W."/>
            <person name="Higgins S."/>
            <person name="Loffler F."/>
        </authorList>
    </citation>
    <scope>NUCLEOTIDE SEQUENCE</scope>
</reference>
<dbReference type="PANTHER" id="PTHR43571:SF1">
    <property type="entry name" value="NADP-SPECIFIC GLUTAMATE DEHYDROGENASE 1-RELATED"/>
    <property type="match status" value="1"/>
</dbReference>
<keyword evidence="2" id="KW-0560">Oxidoreductase</keyword>
<dbReference type="GO" id="GO:0005829">
    <property type="term" value="C:cytosol"/>
    <property type="evidence" value="ECO:0007669"/>
    <property type="project" value="TreeGrafter"/>
</dbReference>
<dbReference type="GO" id="GO:0006537">
    <property type="term" value="P:glutamate biosynthetic process"/>
    <property type="evidence" value="ECO:0007669"/>
    <property type="project" value="TreeGrafter"/>
</dbReference>
<dbReference type="EMBL" id="VSSQ01062632">
    <property type="protein sequence ID" value="MPN15775.1"/>
    <property type="molecule type" value="Genomic_DNA"/>
</dbReference>
<dbReference type="EC" id="1.4.1.4" evidence="2"/>
<organism evidence="2">
    <name type="scientific">bioreactor metagenome</name>
    <dbReference type="NCBI Taxonomy" id="1076179"/>
    <lineage>
        <taxon>unclassified sequences</taxon>
        <taxon>metagenomes</taxon>
        <taxon>ecological metagenomes</taxon>
    </lineage>
</organism>
<dbReference type="InterPro" id="IPR036291">
    <property type="entry name" value="NAD(P)-bd_dom_sf"/>
</dbReference>
<evidence type="ECO:0000259" key="1">
    <source>
        <dbReference type="SMART" id="SM00839"/>
    </source>
</evidence>
<dbReference type="InterPro" id="IPR006095">
    <property type="entry name" value="Glu/Leu/Phe/Val/Trp_DH"/>
</dbReference>
<proteinExistence type="predicted"/>
<dbReference type="InterPro" id="IPR006096">
    <property type="entry name" value="Glu/Leu/Phe/Val/Trp_DH_C"/>
</dbReference>
<dbReference type="PRINTS" id="PR00082">
    <property type="entry name" value="GLFDHDRGNASE"/>
</dbReference>
<name>A0A645FMX8_9ZZZZ</name>
<dbReference type="GO" id="GO:0004354">
    <property type="term" value="F:glutamate dehydrogenase (NADP+) activity"/>
    <property type="evidence" value="ECO:0007669"/>
    <property type="project" value="UniProtKB-EC"/>
</dbReference>
<feature type="domain" description="Glutamate/phenylalanine/leucine/valine/L-tryptophan dehydrogenase C-terminal" evidence="1">
    <location>
        <begin position="1"/>
        <end position="212"/>
    </location>
</feature>